<gene>
    <name evidence="3" type="ORF">B1199_19615</name>
</gene>
<name>A0A2C9ZZY4_PSEDV</name>
<dbReference type="AlphaFoldDB" id="A0A2C9ZZY4"/>
<feature type="chain" id="PRO_5013311022" evidence="1">
    <location>
        <begin position="21"/>
        <end position="373"/>
    </location>
</feature>
<dbReference type="PANTHER" id="PTHR34700">
    <property type="entry name" value="POTASSIUM BINDING PROTEIN KBP"/>
    <property type="match status" value="1"/>
</dbReference>
<protein>
    <submittedName>
        <fullName evidence="3">Peptidoglycan-binding protein</fullName>
    </submittedName>
</protein>
<dbReference type="InterPro" id="IPR052196">
    <property type="entry name" value="Bact_Kbp"/>
</dbReference>
<evidence type="ECO:0000313" key="4">
    <source>
        <dbReference type="Proteomes" id="UP000194841"/>
    </source>
</evidence>
<dbReference type="PROSITE" id="PS51782">
    <property type="entry name" value="LYSM"/>
    <property type="match status" value="1"/>
</dbReference>
<accession>A0A2C9ZZY4</accession>
<evidence type="ECO:0000259" key="2">
    <source>
        <dbReference type="PROSITE" id="PS51782"/>
    </source>
</evidence>
<dbReference type="CDD" id="cd00118">
    <property type="entry name" value="LysM"/>
    <property type="match status" value="1"/>
</dbReference>
<dbReference type="OrthoDB" id="9765158at2"/>
<dbReference type="Pfam" id="PF01476">
    <property type="entry name" value="LysM"/>
    <property type="match status" value="1"/>
</dbReference>
<dbReference type="SUPFAM" id="SSF54106">
    <property type="entry name" value="LysM domain"/>
    <property type="match status" value="1"/>
</dbReference>
<evidence type="ECO:0000313" key="3">
    <source>
        <dbReference type="EMBL" id="OUL56318.1"/>
    </source>
</evidence>
<keyword evidence="4" id="KW-1185">Reference proteome</keyword>
<feature type="domain" description="LysM" evidence="2">
    <location>
        <begin position="31"/>
        <end position="79"/>
    </location>
</feature>
<dbReference type="EMBL" id="MWPV01000007">
    <property type="protein sequence ID" value="OUL56318.1"/>
    <property type="molecule type" value="Genomic_DNA"/>
</dbReference>
<dbReference type="RefSeq" id="WP_086745828.1">
    <property type="nucleotide sequence ID" value="NZ_MWPV01000007.1"/>
</dbReference>
<sequence>MIKKLTATVFALAMTFPSIADVLTIKKDAPQQYVVQKGDTLWDISEIYLEQPWLWPKLWRMNPQIDNPHLIYPGDMLTLVYDADGQPMLVMNQKYKKLSPGVRKTLKKADAIPTVPLEFLRPYLTYEQALDEETIASKPYVLGANEAVKSQVTDHILYVKGDLVRSQFYGIYRKGAEFIDPESQEVLAHKAKLVGTARAFRSGDIAKGEPASVRVKNVKQEVKAGDFLMPAMEGQSLPAFFSLTRPSTDINGTIIASTNDFREFSQYEVVIINRGTDNELKAGHILDIRRPSPKVIDGKDGPKYLEDTSRYDKVTASIEGVFGDSNENNKLWVPPSEKVGELMVFKVYNNLSYAIIMETMMPIRLGDTVNVDL</sequence>
<dbReference type="InterPro" id="IPR018392">
    <property type="entry name" value="LysM"/>
</dbReference>
<dbReference type="Proteomes" id="UP000194841">
    <property type="component" value="Unassembled WGS sequence"/>
</dbReference>
<keyword evidence="1" id="KW-0732">Signal</keyword>
<organism evidence="3 4">
    <name type="scientific">Pseudoalteromonas ulvae</name>
    <dbReference type="NCBI Taxonomy" id="107327"/>
    <lineage>
        <taxon>Bacteria</taxon>
        <taxon>Pseudomonadati</taxon>
        <taxon>Pseudomonadota</taxon>
        <taxon>Gammaproteobacteria</taxon>
        <taxon>Alteromonadales</taxon>
        <taxon>Pseudoalteromonadaceae</taxon>
        <taxon>Pseudoalteromonas</taxon>
    </lineage>
</organism>
<feature type="signal peptide" evidence="1">
    <location>
        <begin position="1"/>
        <end position="20"/>
    </location>
</feature>
<reference evidence="3 4" key="1">
    <citation type="submission" date="2017-02" db="EMBL/GenBank/DDBJ databases">
        <title>Pseudoalteromonas ulvae TC14 Genome.</title>
        <authorList>
            <person name="Molmeret M."/>
        </authorList>
    </citation>
    <scope>NUCLEOTIDE SEQUENCE [LARGE SCALE GENOMIC DNA]</scope>
    <source>
        <strain evidence="3">TC14</strain>
    </source>
</reference>
<proteinExistence type="predicted"/>
<comment type="caution">
    <text evidence="3">The sequence shown here is derived from an EMBL/GenBank/DDBJ whole genome shotgun (WGS) entry which is preliminary data.</text>
</comment>
<evidence type="ECO:0000256" key="1">
    <source>
        <dbReference type="SAM" id="SignalP"/>
    </source>
</evidence>
<dbReference type="InterPro" id="IPR036779">
    <property type="entry name" value="LysM_dom_sf"/>
</dbReference>
<dbReference type="PANTHER" id="PTHR34700:SF4">
    <property type="entry name" value="PHAGE-LIKE ELEMENT PBSX PROTEIN XKDP"/>
    <property type="match status" value="1"/>
</dbReference>
<dbReference type="Gene3D" id="3.10.350.10">
    <property type="entry name" value="LysM domain"/>
    <property type="match status" value="1"/>
</dbReference>